<protein>
    <submittedName>
        <fullName evidence="2">Uncharacterized protein</fullName>
    </submittedName>
</protein>
<evidence type="ECO:0000313" key="3">
    <source>
        <dbReference type="Proteomes" id="UP000761534"/>
    </source>
</evidence>
<feature type="region of interest" description="Disordered" evidence="1">
    <location>
        <begin position="225"/>
        <end position="257"/>
    </location>
</feature>
<feature type="region of interest" description="Disordered" evidence="1">
    <location>
        <begin position="1"/>
        <end position="136"/>
    </location>
</feature>
<feature type="compositionally biased region" description="Polar residues" evidence="1">
    <location>
        <begin position="67"/>
        <end position="82"/>
    </location>
</feature>
<gene>
    <name evidence="2" type="ORF">TRICI_000478</name>
</gene>
<accession>A0A642VDB1</accession>
<reference evidence="2" key="1">
    <citation type="journal article" date="2019" name="G3 (Bethesda)">
        <title>Genome Assemblies of Two Rare Opportunistic Yeast Pathogens: Diutina rugosa (syn. Candida rugosa) and Trichomonascus ciferrii (syn. Candida ciferrii).</title>
        <authorList>
            <person name="Mixao V."/>
            <person name="Saus E."/>
            <person name="Hansen A.P."/>
            <person name="Lass-Florl C."/>
            <person name="Gabaldon T."/>
        </authorList>
    </citation>
    <scope>NUCLEOTIDE SEQUENCE</scope>
    <source>
        <strain evidence="2">CBS 4856</strain>
    </source>
</reference>
<keyword evidence="3" id="KW-1185">Reference proteome</keyword>
<sequence>MGMTDNKRKRVPDGLPAMTITTRSSARRQTKPMNGGDRVLPQSVFDGSSKKTRASSRAAMRMRANHTHTSSFVPELVSSTSITKDDNDSLSSLSPILTSQKAEGVQEPKPKRIKSVGQQREVDDDDMEDDDGEVEEEELPEFIYEHKNLNNEDDMSDCAEMDLVSGCRLDSLAQNPDMPLVSDFDDDGESFNDFKSLLNTPISGQPRWPIDQQDDSTTFSILVKDKQVQRTSTTPSPTQSSFATPEPQSPEEPAKEASIEDFVIYSEEDMDEPSIPTNNESAKPTVVPLYGYRDRHNIELANTNVAATNTNRLMAAFSAMSDTCSDVNEPTAPSVTRALYQQAVIAAAGLNRRSLWSGKAREMVGAGVVLGDFFA</sequence>
<feature type="compositionally biased region" description="Low complexity" evidence="1">
    <location>
        <begin position="231"/>
        <end position="241"/>
    </location>
</feature>
<dbReference type="OrthoDB" id="10690902at2759"/>
<comment type="caution">
    <text evidence="2">The sequence shown here is derived from an EMBL/GenBank/DDBJ whole genome shotgun (WGS) entry which is preliminary data.</text>
</comment>
<feature type="compositionally biased region" description="Acidic residues" evidence="1">
    <location>
        <begin position="122"/>
        <end position="136"/>
    </location>
</feature>
<evidence type="ECO:0000313" key="2">
    <source>
        <dbReference type="EMBL" id="KAA8917366.1"/>
    </source>
</evidence>
<dbReference type="Proteomes" id="UP000761534">
    <property type="component" value="Unassembled WGS sequence"/>
</dbReference>
<organism evidence="2 3">
    <name type="scientific">Trichomonascus ciferrii</name>
    <dbReference type="NCBI Taxonomy" id="44093"/>
    <lineage>
        <taxon>Eukaryota</taxon>
        <taxon>Fungi</taxon>
        <taxon>Dikarya</taxon>
        <taxon>Ascomycota</taxon>
        <taxon>Saccharomycotina</taxon>
        <taxon>Dipodascomycetes</taxon>
        <taxon>Dipodascales</taxon>
        <taxon>Trichomonascaceae</taxon>
        <taxon>Trichomonascus</taxon>
        <taxon>Trichomonascus ciferrii complex</taxon>
    </lineage>
</organism>
<evidence type="ECO:0000256" key="1">
    <source>
        <dbReference type="SAM" id="MobiDB-lite"/>
    </source>
</evidence>
<dbReference type="EMBL" id="SWFS01000040">
    <property type="protein sequence ID" value="KAA8917366.1"/>
    <property type="molecule type" value="Genomic_DNA"/>
</dbReference>
<dbReference type="VEuPathDB" id="FungiDB:TRICI_000478"/>
<feature type="compositionally biased region" description="Polar residues" evidence="1">
    <location>
        <begin position="89"/>
        <end position="101"/>
    </location>
</feature>
<name>A0A642VDB1_9ASCO</name>
<proteinExistence type="predicted"/>
<dbReference type="AlphaFoldDB" id="A0A642VDB1"/>